<dbReference type="Pfam" id="PF24626">
    <property type="entry name" value="SH3_Tf2-1"/>
    <property type="match status" value="1"/>
</dbReference>
<evidence type="ECO:0000313" key="3">
    <source>
        <dbReference type="Proteomes" id="UP000233837"/>
    </source>
</evidence>
<dbReference type="FunFam" id="1.10.340.70:FF:000001">
    <property type="entry name" value="Retrovirus-related Pol polyprotein from transposon gypsy-like Protein"/>
    <property type="match status" value="1"/>
</dbReference>
<reference evidence="2 3" key="2">
    <citation type="journal article" date="2017" name="Nature">
        <title>The Apostasia genome and the evolution of orchids.</title>
        <authorList>
            <person name="Zhang G.Q."/>
            <person name="Liu K.W."/>
            <person name="Li Z."/>
            <person name="Lohaus R."/>
            <person name="Hsiao Y.Y."/>
            <person name="Niu S.C."/>
            <person name="Wang J.Y."/>
            <person name="Lin Y.C."/>
            <person name="Xu Q."/>
            <person name="Chen L.J."/>
            <person name="Yoshida K."/>
            <person name="Fujiwara S."/>
            <person name="Wang Z.W."/>
            <person name="Zhang Y.Q."/>
            <person name="Mitsuda N."/>
            <person name="Wang M."/>
            <person name="Liu G.H."/>
            <person name="Pecoraro L."/>
            <person name="Huang H.X."/>
            <person name="Xiao X.J."/>
            <person name="Lin M."/>
            <person name="Wu X.Y."/>
            <person name="Wu W.L."/>
            <person name="Chen Y.Y."/>
            <person name="Chang S.B."/>
            <person name="Sakamoto S."/>
            <person name="Ohme-Takagi M."/>
            <person name="Yagi M."/>
            <person name="Zeng S.J."/>
            <person name="Shen C.Y."/>
            <person name="Yeh C.M."/>
            <person name="Luo Y.B."/>
            <person name="Tsai W.C."/>
            <person name="Van de Peer Y."/>
            <person name="Liu Z.J."/>
        </authorList>
    </citation>
    <scope>NUCLEOTIDE SEQUENCE [LARGE SCALE GENOMIC DNA]</scope>
    <source>
        <tissue evidence="2">The whole plant</tissue>
    </source>
</reference>
<name>A0A2I0WV99_9ASPA</name>
<dbReference type="InterPro" id="IPR001584">
    <property type="entry name" value="Integrase_cat-core"/>
</dbReference>
<proteinExistence type="predicted"/>
<sequence length="508" mass="58486">MHARWIIFLQKFTFVLRHKSGKLNIVADALSRRAFLITQLQTEFLGLEGLQELYAEDDFFKEIWVKCKNKEQLAEYSIRQGFLFQNELLCVLNSSWRQRIIQEAHAGGLAAHIGRDNTIMQLQKRFFWPHLRRDVSKFVQRCSVCQSYKGGGQNTGLYQPLPVPDSIWEDLSLDFVLGLPRTKRGNDSIMVVVDLFSKMAHFIACKKTFDPLNIAKLFFNEVVRLHGIPRSLTSDRDVKFISHFWHELWKRLNTQIQLSSAYHPQTDGQTEVVNRTLGNLLRCLVQENPTLWDDILGQAEFSFNSMTNRSTGMCPFSIVYTKRPNIVLDVAVLPKSHSKSASTMANQFTKLFSKVRLKLQESNQHYKQAADAHRREKILSPGDLVFVRLRKERMPPGKHSELIQRKWGPFPISKRINDNAYIVDLPAEFTTSHTFNVADLPMFRQTTVNLILNLLTQILLMMGANDAEHLYISWTLGVGYLILATDHAFPLVSLCSTIILLILVTPYY</sequence>
<accession>A0A2I0WV99</accession>
<dbReference type="InterPro" id="IPR036397">
    <property type="entry name" value="RNaseH_sf"/>
</dbReference>
<dbReference type="InterPro" id="IPR041588">
    <property type="entry name" value="Integrase_H2C2"/>
</dbReference>
<dbReference type="EMBL" id="KZ502442">
    <property type="protein sequence ID" value="PKU79595.1"/>
    <property type="molecule type" value="Genomic_DNA"/>
</dbReference>
<dbReference type="PROSITE" id="PS50994">
    <property type="entry name" value="INTEGRASE"/>
    <property type="match status" value="1"/>
</dbReference>
<dbReference type="GO" id="GO:0003676">
    <property type="term" value="F:nucleic acid binding"/>
    <property type="evidence" value="ECO:0007669"/>
    <property type="project" value="InterPro"/>
</dbReference>
<feature type="domain" description="Integrase catalytic" evidence="1">
    <location>
        <begin position="158"/>
        <end position="323"/>
    </location>
</feature>
<dbReference type="PANTHER" id="PTHR35046">
    <property type="entry name" value="ZINC KNUCKLE (CCHC-TYPE) FAMILY PROTEIN"/>
    <property type="match status" value="1"/>
</dbReference>
<dbReference type="Gene3D" id="1.10.340.70">
    <property type="match status" value="1"/>
</dbReference>
<protein>
    <recommendedName>
        <fullName evidence="1">Integrase catalytic domain-containing protein</fullName>
    </recommendedName>
</protein>
<dbReference type="InterPro" id="IPR012337">
    <property type="entry name" value="RNaseH-like_sf"/>
</dbReference>
<dbReference type="Proteomes" id="UP000233837">
    <property type="component" value="Unassembled WGS sequence"/>
</dbReference>
<evidence type="ECO:0000259" key="1">
    <source>
        <dbReference type="PROSITE" id="PS50994"/>
    </source>
</evidence>
<dbReference type="SUPFAM" id="SSF53098">
    <property type="entry name" value="Ribonuclease H-like"/>
    <property type="match status" value="1"/>
</dbReference>
<keyword evidence="3" id="KW-1185">Reference proteome</keyword>
<dbReference type="AlphaFoldDB" id="A0A2I0WV99"/>
<dbReference type="PANTHER" id="PTHR35046:SF26">
    <property type="entry name" value="RNA-DIRECTED DNA POLYMERASE"/>
    <property type="match status" value="1"/>
</dbReference>
<reference evidence="2 3" key="1">
    <citation type="journal article" date="2016" name="Sci. Rep.">
        <title>The Dendrobium catenatum Lindl. genome sequence provides insights into polysaccharide synthase, floral development and adaptive evolution.</title>
        <authorList>
            <person name="Zhang G.Q."/>
            <person name="Xu Q."/>
            <person name="Bian C."/>
            <person name="Tsai W.C."/>
            <person name="Yeh C.M."/>
            <person name="Liu K.W."/>
            <person name="Yoshida K."/>
            <person name="Zhang L.S."/>
            <person name="Chang S.B."/>
            <person name="Chen F."/>
            <person name="Shi Y."/>
            <person name="Su Y.Y."/>
            <person name="Zhang Y.Q."/>
            <person name="Chen L.J."/>
            <person name="Yin Y."/>
            <person name="Lin M."/>
            <person name="Huang H."/>
            <person name="Deng H."/>
            <person name="Wang Z.W."/>
            <person name="Zhu S.L."/>
            <person name="Zhao X."/>
            <person name="Deng C."/>
            <person name="Niu S.C."/>
            <person name="Huang J."/>
            <person name="Wang M."/>
            <person name="Liu G.H."/>
            <person name="Yang H.J."/>
            <person name="Xiao X.J."/>
            <person name="Hsiao Y.Y."/>
            <person name="Wu W.L."/>
            <person name="Chen Y.Y."/>
            <person name="Mitsuda N."/>
            <person name="Ohme-Takagi M."/>
            <person name="Luo Y.B."/>
            <person name="Van de Peer Y."/>
            <person name="Liu Z.J."/>
        </authorList>
    </citation>
    <scope>NUCLEOTIDE SEQUENCE [LARGE SCALE GENOMIC DNA]</scope>
    <source>
        <tissue evidence="2">The whole plant</tissue>
    </source>
</reference>
<dbReference type="GO" id="GO:0015074">
    <property type="term" value="P:DNA integration"/>
    <property type="evidence" value="ECO:0007669"/>
    <property type="project" value="InterPro"/>
</dbReference>
<evidence type="ECO:0000313" key="2">
    <source>
        <dbReference type="EMBL" id="PKU79595.1"/>
    </source>
</evidence>
<gene>
    <name evidence="2" type="ORF">MA16_Dca000941</name>
</gene>
<organism evidence="2 3">
    <name type="scientific">Dendrobium catenatum</name>
    <dbReference type="NCBI Taxonomy" id="906689"/>
    <lineage>
        <taxon>Eukaryota</taxon>
        <taxon>Viridiplantae</taxon>
        <taxon>Streptophyta</taxon>
        <taxon>Embryophyta</taxon>
        <taxon>Tracheophyta</taxon>
        <taxon>Spermatophyta</taxon>
        <taxon>Magnoliopsida</taxon>
        <taxon>Liliopsida</taxon>
        <taxon>Asparagales</taxon>
        <taxon>Orchidaceae</taxon>
        <taxon>Epidendroideae</taxon>
        <taxon>Malaxideae</taxon>
        <taxon>Dendrobiinae</taxon>
        <taxon>Dendrobium</taxon>
    </lineage>
</organism>
<dbReference type="Gene3D" id="3.30.420.10">
    <property type="entry name" value="Ribonuclease H-like superfamily/Ribonuclease H"/>
    <property type="match status" value="1"/>
</dbReference>
<dbReference type="InterPro" id="IPR056924">
    <property type="entry name" value="SH3_Tf2-1"/>
</dbReference>
<dbReference type="Pfam" id="PF17921">
    <property type="entry name" value="Integrase_H2C2"/>
    <property type="match status" value="1"/>
</dbReference>